<dbReference type="Proteomes" id="UP000290975">
    <property type="component" value="Unassembled WGS sequence"/>
</dbReference>
<dbReference type="EMBL" id="BBQY01000038">
    <property type="protein sequence ID" value="GBH32437.1"/>
    <property type="molecule type" value="Genomic_DNA"/>
</dbReference>
<comment type="caution">
    <text evidence="2">The sequence shown here is derived from an EMBL/GenBank/DDBJ whole genome shotgun (WGS) entry which is preliminary data.</text>
</comment>
<sequence>MRAAMHKFRLMLGAGLAMLGAAPMHAATLFMGSYPDRLLVFEESKGAVTGTIKLDTGLPTSMQLSDDGKRIYVTTITTGGIEVIDTATRKVINKFSLNDGTTRYRFWGGVPDPTGRYFYTVLSKFDKGIDRYTVSKPMYGVIDLKQQKVVRTAELDKEDERSGSWRAGYKVSPDGKTLYAFGEKVAIIDLATLKVTDRIDLAKPEGTGMENVGFGGTLDAIRTPGQYVALFNAADTYVHNKMFGLARFDLSTRQFDFTPIGPAPDAMAGLQVTPDGKQAYTVVTNGKYGNKRCEFWHMDMASNAVVDKAEFPCRSRFRLGMSIDGAKLYIYGASYDLEVYDARTLKHEVTLDLGYDTTGAGMVAVE</sequence>
<dbReference type="InterPro" id="IPR011044">
    <property type="entry name" value="Quino_amine_DH_bsu"/>
</dbReference>
<dbReference type="SUPFAM" id="SSF50969">
    <property type="entry name" value="YVTN repeat-like/Quinoprotein amine dehydrogenase"/>
    <property type="match status" value="1"/>
</dbReference>
<dbReference type="AlphaFoldDB" id="A0A401J729"/>
<dbReference type="PANTHER" id="PTHR47197">
    <property type="entry name" value="PROTEIN NIRF"/>
    <property type="match status" value="1"/>
</dbReference>
<evidence type="ECO:0000313" key="3">
    <source>
        <dbReference type="Proteomes" id="UP000290975"/>
    </source>
</evidence>
<accession>A0A401J729</accession>
<reference evidence="2 3" key="1">
    <citation type="submission" date="2014-12" db="EMBL/GenBank/DDBJ databases">
        <title>Whole genome sequencing of Sphingobium xenophagum OW59.</title>
        <authorList>
            <person name="Ohta Y."/>
            <person name="Nishi S."/>
            <person name="Hatada Y."/>
        </authorList>
    </citation>
    <scope>NUCLEOTIDE SEQUENCE [LARGE SCALE GENOMIC DNA]</scope>
    <source>
        <strain evidence="2 3">OW59</strain>
    </source>
</reference>
<dbReference type="PANTHER" id="PTHR47197:SF3">
    <property type="entry name" value="DIHYDRO-HEME D1 DEHYDROGENASE"/>
    <property type="match status" value="1"/>
</dbReference>
<dbReference type="InterPro" id="IPR015943">
    <property type="entry name" value="WD40/YVTN_repeat-like_dom_sf"/>
</dbReference>
<keyword evidence="1" id="KW-0732">Signal</keyword>
<keyword evidence="3" id="KW-1185">Reference proteome</keyword>
<organism evidence="2 3">
    <name type="scientific">Sphingobium xenophagum</name>
    <dbReference type="NCBI Taxonomy" id="121428"/>
    <lineage>
        <taxon>Bacteria</taxon>
        <taxon>Pseudomonadati</taxon>
        <taxon>Pseudomonadota</taxon>
        <taxon>Alphaproteobacteria</taxon>
        <taxon>Sphingomonadales</taxon>
        <taxon>Sphingomonadaceae</taxon>
        <taxon>Sphingobium</taxon>
    </lineage>
</organism>
<proteinExistence type="predicted"/>
<dbReference type="Gene3D" id="2.130.10.10">
    <property type="entry name" value="YVTN repeat-like/Quinoprotein amine dehydrogenase"/>
    <property type="match status" value="1"/>
</dbReference>
<protein>
    <submittedName>
        <fullName evidence="2">Uncharacterized protein</fullName>
    </submittedName>
</protein>
<evidence type="ECO:0000313" key="2">
    <source>
        <dbReference type="EMBL" id="GBH32437.1"/>
    </source>
</evidence>
<dbReference type="STRING" id="1192759.GCA_000277525_00357"/>
<evidence type="ECO:0000256" key="1">
    <source>
        <dbReference type="SAM" id="SignalP"/>
    </source>
</evidence>
<feature type="signal peptide" evidence="1">
    <location>
        <begin position="1"/>
        <end position="26"/>
    </location>
</feature>
<gene>
    <name evidence="2" type="ORF">MBESOW_P3668</name>
</gene>
<dbReference type="InterPro" id="IPR051200">
    <property type="entry name" value="Host-pathogen_enzymatic-act"/>
</dbReference>
<feature type="chain" id="PRO_5019010164" evidence="1">
    <location>
        <begin position="27"/>
        <end position="366"/>
    </location>
</feature>
<name>A0A401J729_SPHXE</name>